<reference evidence="11" key="1">
    <citation type="journal article" date="2023" name="Mol. Ecol. Resour.">
        <title>Chromosome-level genome assembly of a triploid poplar Populus alba 'Berolinensis'.</title>
        <authorList>
            <person name="Chen S."/>
            <person name="Yu Y."/>
            <person name="Wang X."/>
            <person name="Wang S."/>
            <person name="Zhang T."/>
            <person name="Zhou Y."/>
            <person name="He R."/>
            <person name="Meng N."/>
            <person name="Wang Y."/>
            <person name="Liu W."/>
            <person name="Liu Z."/>
            <person name="Liu J."/>
            <person name="Guo Q."/>
            <person name="Huang H."/>
            <person name="Sederoff R.R."/>
            <person name="Wang G."/>
            <person name="Qu G."/>
            <person name="Chen S."/>
        </authorList>
    </citation>
    <scope>NUCLEOTIDE SEQUENCE</scope>
    <source>
        <strain evidence="11">SC-2020</strain>
    </source>
</reference>
<feature type="transmembrane region" description="Helical" evidence="9">
    <location>
        <begin position="200"/>
        <end position="222"/>
    </location>
</feature>
<feature type="transmembrane region" description="Helical" evidence="9">
    <location>
        <begin position="969"/>
        <end position="990"/>
    </location>
</feature>
<dbReference type="PANTHER" id="PTHR23500:SF460">
    <property type="entry name" value="SUGAR TRANSPORT PROTEIN 11"/>
    <property type="match status" value="1"/>
</dbReference>
<feature type="transmembrane region" description="Helical" evidence="9">
    <location>
        <begin position="801"/>
        <end position="823"/>
    </location>
</feature>
<dbReference type="GO" id="GO:0016020">
    <property type="term" value="C:membrane"/>
    <property type="evidence" value="ECO:0007669"/>
    <property type="project" value="UniProtKB-SubCell"/>
</dbReference>
<dbReference type="InterPro" id="IPR005829">
    <property type="entry name" value="Sugar_transporter_CS"/>
</dbReference>
<keyword evidence="3" id="KW-0813">Transport</keyword>
<feature type="transmembrane region" description="Helical" evidence="9">
    <location>
        <begin position="598"/>
        <end position="616"/>
    </location>
</feature>
<dbReference type="PRINTS" id="PR00171">
    <property type="entry name" value="SUGRTRNSPORT"/>
</dbReference>
<feature type="transmembrane region" description="Helical" evidence="9">
    <location>
        <begin position="81"/>
        <end position="99"/>
    </location>
</feature>
<evidence type="ECO:0000256" key="6">
    <source>
        <dbReference type="ARBA" id="ARBA00022847"/>
    </source>
</evidence>
<feature type="transmembrane region" description="Helical" evidence="9">
    <location>
        <begin position="452"/>
        <end position="473"/>
    </location>
</feature>
<dbReference type="GO" id="GO:0015145">
    <property type="term" value="F:monosaccharide transmembrane transporter activity"/>
    <property type="evidence" value="ECO:0007669"/>
    <property type="project" value="InterPro"/>
</dbReference>
<dbReference type="PROSITE" id="PS00216">
    <property type="entry name" value="SUGAR_TRANSPORT_1"/>
    <property type="match status" value="2"/>
</dbReference>
<feature type="transmembrane region" description="Helical" evidence="9">
    <location>
        <begin position="320"/>
        <end position="342"/>
    </location>
</feature>
<feature type="transmembrane region" description="Helical" evidence="9">
    <location>
        <begin position="628"/>
        <end position="648"/>
    </location>
</feature>
<dbReference type="Proteomes" id="UP001164929">
    <property type="component" value="Chromosome 7"/>
</dbReference>
<dbReference type="InterPro" id="IPR003663">
    <property type="entry name" value="Sugar/inositol_transpt"/>
</dbReference>
<dbReference type="InterPro" id="IPR020846">
    <property type="entry name" value="MFS_dom"/>
</dbReference>
<feature type="transmembrane region" description="Helical" evidence="9">
    <location>
        <begin position="385"/>
        <end position="405"/>
    </location>
</feature>
<feature type="transmembrane region" description="Helical" evidence="9">
    <location>
        <begin position="170"/>
        <end position="188"/>
    </location>
</feature>
<dbReference type="PROSITE" id="PS00217">
    <property type="entry name" value="SUGAR_TRANSPORT_2"/>
    <property type="match status" value="2"/>
</dbReference>
<keyword evidence="8 9" id="KW-0472">Membrane</keyword>
<dbReference type="SUPFAM" id="SSF103473">
    <property type="entry name" value="MFS general substrate transporter"/>
    <property type="match status" value="2"/>
</dbReference>
<dbReference type="InterPro" id="IPR036259">
    <property type="entry name" value="MFS_trans_sf"/>
</dbReference>
<evidence type="ECO:0000313" key="12">
    <source>
        <dbReference type="Proteomes" id="UP001164929"/>
    </source>
</evidence>
<proteinExistence type="inferred from homology"/>
<feature type="transmembrane region" description="Helical" evidence="9">
    <location>
        <begin position="717"/>
        <end position="739"/>
    </location>
</feature>
<evidence type="ECO:0000256" key="4">
    <source>
        <dbReference type="ARBA" id="ARBA00022597"/>
    </source>
</evidence>
<dbReference type="CDD" id="cd17361">
    <property type="entry name" value="MFS_STP"/>
    <property type="match status" value="2"/>
</dbReference>
<evidence type="ECO:0000256" key="3">
    <source>
        <dbReference type="ARBA" id="ARBA00022448"/>
    </source>
</evidence>
<protein>
    <submittedName>
        <fullName evidence="11">Sugar carrier protein C</fullName>
    </submittedName>
</protein>
<dbReference type="Gene3D" id="1.20.1250.20">
    <property type="entry name" value="MFS general substrate transporter like domains"/>
    <property type="match status" value="2"/>
</dbReference>
<feature type="transmembrane region" description="Helical" evidence="9">
    <location>
        <begin position="687"/>
        <end position="705"/>
    </location>
</feature>
<evidence type="ECO:0000259" key="10">
    <source>
        <dbReference type="PROSITE" id="PS50850"/>
    </source>
</evidence>
<comment type="similarity">
    <text evidence="2">Belongs to the major facilitator superfamily. Sugar transporter (TC 2.A.1.1) family.</text>
</comment>
<dbReference type="InterPro" id="IPR005828">
    <property type="entry name" value="MFS_sugar_transport-like"/>
</dbReference>
<feature type="transmembrane region" description="Helical" evidence="9">
    <location>
        <begin position="349"/>
        <end position="373"/>
    </location>
</feature>
<organism evidence="11 12">
    <name type="scientific">Populus alba x Populus x berolinensis</name>
    <dbReference type="NCBI Taxonomy" id="444605"/>
    <lineage>
        <taxon>Eukaryota</taxon>
        <taxon>Viridiplantae</taxon>
        <taxon>Streptophyta</taxon>
        <taxon>Embryophyta</taxon>
        <taxon>Tracheophyta</taxon>
        <taxon>Spermatophyta</taxon>
        <taxon>Magnoliopsida</taxon>
        <taxon>eudicotyledons</taxon>
        <taxon>Gunneridae</taxon>
        <taxon>Pentapetalae</taxon>
        <taxon>rosids</taxon>
        <taxon>fabids</taxon>
        <taxon>Malpighiales</taxon>
        <taxon>Salicaceae</taxon>
        <taxon>Saliceae</taxon>
        <taxon>Populus</taxon>
    </lineage>
</organism>
<feature type="domain" description="Major facilitator superfamily (MFS) profile" evidence="10">
    <location>
        <begin position="26"/>
        <end position="477"/>
    </location>
</feature>
<keyword evidence="4" id="KW-0762">Sugar transport</keyword>
<gene>
    <name evidence="11" type="ORF">NC653_019065</name>
</gene>
<feature type="transmembrane region" description="Helical" evidence="9">
    <location>
        <begin position="19"/>
        <end position="39"/>
    </location>
</feature>
<feature type="transmembrane region" description="Helical" evidence="9">
    <location>
        <begin position="902"/>
        <end position="922"/>
    </location>
</feature>
<keyword evidence="6" id="KW-0769">Symport</keyword>
<dbReference type="FunFam" id="1.20.1250.20:FF:000002">
    <property type="entry name" value="Sugar transport protein 13"/>
    <property type="match status" value="2"/>
</dbReference>
<feature type="transmembrane region" description="Helical" evidence="9">
    <location>
        <begin position="111"/>
        <end position="130"/>
    </location>
</feature>
<feature type="transmembrane region" description="Helical" evidence="9">
    <location>
        <begin position="654"/>
        <end position="675"/>
    </location>
</feature>
<feature type="transmembrane region" description="Helical" evidence="9">
    <location>
        <begin position="838"/>
        <end position="859"/>
    </location>
</feature>
<evidence type="ECO:0000313" key="11">
    <source>
        <dbReference type="EMBL" id="KAJ6990690.1"/>
    </source>
</evidence>
<keyword evidence="7 9" id="KW-1133">Transmembrane helix</keyword>
<dbReference type="InterPro" id="IPR045262">
    <property type="entry name" value="STP/PLT_plant"/>
</dbReference>
<dbReference type="PANTHER" id="PTHR23500">
    <property type="entry name" value="SOLUTE CARRIER FAMILY 2, FACILITATED GLUCOSE TRANSPORTER"/>
    <property type="match status" value="1"/>
</dbReference>
<keyword evidence="12" id="KW-1185">Reference proteome</keyword>
<feature type="transmembrane region" description="Helical" evidence="9">
    <location>
        <begin position="284"/>
        <end position="308"/>
    </location>
</feature>
<sequence length="1031" mass="112805">MAGGGFVAQSGGRNYEGGVTAFVIITCLVAAMGGLIFGYDIGISGGVTSMDSFLKKFFPSVYNKEKEERHDNMYCKFDSHLLQLFTSSLYLAALVASFFSSTVTRLFGRKISMLCGGLVFLAGAIVNGAAKNVAMLIIGRLLLGVGVGFANQSVPIYLSEMAPAQIRGALNIGFQMAITIGILAANLINYGTSKIEDGYGWRISLALAAVPALMIVVGSFFLPDTPNSILERGYPEKAKKMLQKIRGADNVEAEFQDLVDASEAAKKVENPWKNILQPRYRPQLVICALIPFFQQITGINVIMFYAPVLFKTLGFGDDASLMSAVILGMVNVVCTAVSIYSADRFGRRILFLEGGIQMIICQILVGVMIAINFGTNGVGEMSGSTANFVLFLICAYVAAFAWSWGPLGWLVPSEICPLEIRSAGQAINVSVNMFFTFFIGQFFLTMLCHFKFGLFLFFAGFVVIMTIFIYFFLPETKNVPIEEMNTVWKAHWFWSKYIPHDAVIGMAGGAFVGPSTGVNYEGRVTTFVITTCLVAAMGGLIFGYDIGISGTNDWMILYNVAGGVTSMDSFLKKFFPSVYHKENEDHRESMYCKFDSHWLQLFTSSLYLSALVASFFSSTVTRLFGRKISMLSGGLVFLAGAILNGAAANVAMLILGRLLLGVGIGFANQSVPIYLSEMAPAKIRGALNIGFQMAITIGILAANLINYGTSKIKAGYGWRISLALAAVPAIMMIVGSFFLPDTPNSILERGHPEKAKKMLQKIRGTNNVEAEFQDLAAANELAKRVEHPWKNILQPRYRPQLVICILIPFFQQITGINVINFYAPVLFKTLGFGDDASLMSAVITGIVNVVCTAVSIYSADRFGRRILFLEGGIQMIICQILVAVMIGINFGTNGVGNMSGSTANFVLFLICAYVAAFAWSWGPLGWLVPSEICPLEIRSAGQAINVSVNMFFTFLIGQFFLTMLCHLKFGLFLFFAGFVVIMTIFIYFFLPETKNVPIEEMNTVWKAHWFWGKYIPDDAVIGGQNLKELTA</sequence>
<comment type="caution">
    <text evidence="11">The sequence shown here is derived from an EMBL/GenBank/DDBJ whole genome shotgun (WGS) entry which is preliminary data.</text>
</comment>
<accession>A0AAD6VWK5</accession>
<dbReference type="AlphaFoldDB" id="A0AAD6VWK5"/>
<dbReference type="PROSITE" id="PS50850">
    <property type="entry name" value="MFS"/>
    <property type="match status" value="2"/>
</dbReference>
<evidence type="ECO:0000256" key="9">
    <source>
        <dbReference type="SAM" id="Phobius"/>
    </source>
</evidence>
<feature type="domain" description="Major facilitator superfamily (MFS) profile" evidence="10">
    <location>
        <begin position="531"/>
        <end position="994"/>
    </location>
</feature>
<dbReference type="NCBIfam" id="TIGR00879">
    <property type="entry name" value="SP"/>
    <property type="match status" value="2"/>
</dbReference>
<evidence type="ECO:0000256" key="5">
    <source>
        <dbReference type="ARBA" id="ARBA00022692"/>
    </source>
</evidence>
<feature type="transmembrane region" description="Helical" evidence="9">
    <location>
        <begin position="426"/>
        <end position="446"/>
    </location>
</feature>
<feature type="transmembrane region" description="Helical" evidence="9">
    <location>
        <begin position="943"/>
        <end position="963"/>
    </location>
</feature>
<dbReference type="InterPro" id="IPR044778">
    <property type="entry name" value="MFS_STP/MST-like_plant"/>
</dbReference>
<feature type="transmembrane region" description="Helical" evidence="9">
    <location>
        <begin position="866"/>
        <end position="890"/>
    </location>
</feature>
<evidence type="ECO:0000256" key="2">
    <source>
        <dbReference type="ARBA" id="ARBA00010992"/>
    </source>
</evidence>
<keyword evidence="5 9" id="KW-0812">Transmembrane</keyword>
<evidence type="ECO:0000256" key="1">
    <source>
        <dbReference type="ARBA" id="ARBA00004141"/>
    </source>
</evidence>
<comment type="subcellular location">
    <subcellularLocation>
        <location evidence="1">Membrane</location>
        <topology evidence="1">Multi-pass membrane protein</topology>
    </subcellularLocation>
</comment>
<feature type="transmembrane region" description="Helical" evidence="9">
    <location>
        <begin position="136"/>
        <end position="158"/>
    </location>
</feature>
<feature type="transmembrane region" description="Helical" evidence="9">
    <location>
        <begin position="524"/>
        <end position="544"/>
    </location>
</feature>
<dbReference type="EMBL" id="JAQIZT010000007">
    <property type="protein sequence ID" value="KAJ6990690.1"/>
    <property type="molecule type" value="Genomic_DNA"/>
</dbReference>
<name>A0AAD6VWK5_9ROSI</name>
<evidence type="ECO:0000256" key="8">
    <source>
        <dbReference type="ARBA" id="ARBA00023136"/>
    </source>
</evidence>
<dbReference type="Pfam" id="PF00083">
    <property type="entry name" value="Sugar_tr"/>
    <property type="match status" value="2"/>
</dbReference>
<evidence type="ECO:0000256" key="7">
    <source>
        <dbReference type="ARBA" id="ARBA00022989"/>
    </source>
</evidence>
<dbReference type="GO" id="GO:0015293">
    <property type="term" value="F:symporter activity"/>
    <property type="evidence" value="ECO:0007669"/>
    <property type="project" value="UniProtKB-KW"/>
</dbReference>